<accession>A0A2T2WM22</accession>
<dbReference type="EMBL" id="PXYX01000071">
    <property type="protein sequence ID" value="PSR23289.1"/>
    <property type="molecule type" value="Genomic_DNA"/>
</dbReference>
<name>A0A2T2WM22_SULTH</name>
<sequence>MARNVAALVLAAINACWRERITLPTLLDILQHQRPPGVWIGPVGQLFTDVPVSALQRWLARHQMDSRVLQAYYQRYIVPLGDRNPELEAWFDAEHVGTSL</sequence>
<dbReference type="AlphaFoldDB" id="A0A2T2WM22"/>
<gene>
    <name evidence="1" type="ORF">C7B47_15955</name>
</gene>
<evidence type="ECO:0000313" key="1">
    <source>
        <dbReference type="EMBL" id="PSR23289.1"/>
    </source>
</evidence>
<evidence type="ECO:0000313" key="2">
    <source>
        <dbReference type="Proteomes" id="UP000242705"/>
    </source>
</evidence>
<reference evidence="1 2" key="1">
    <citation type="journal article" date="2014" name="BMC Genomics">
        <title>Comparison of environmental and isolate Sulfobacillus genomes reveals diverse carbon, sulfur, nitrogen, and hydrogen metabolisms.</title>
        <authorList>
            <person name="Justice N.B."/>
            <person name="Norman A."/>
            <person name="Brown C.T."/>
            <person name="Singh A."/>
            <person name="Thomas B.C."/>
            <person name="Banfield J.F."/>
        </authorList>
    </citation>
    <scope>NUCLEOTIDE SEQUENCE [LARGE SCALE GENOMIC DNA]</scope>
    <source>
        <strain evidence="1">AMDSBA5</strain>
    </source>
</reference>
<dbReference type="Proteomes" id="UP000242705">
    <property type="component" value="Unassembled WGS sequence"/>
</dbReference>
<protein>
    <submittedName>
        <fullName evidence="1">Uncharacterized protein</fullName>
    </submittedName>
</protein>
<organism evidence="1 2">
    <name type="scientific">Sulfobacillus thermosulfidooxidans</name>
    <dbReference type="NCBI Taxonomy" id="28034"/>
    <lineage>
        <taxon>Bacteria</taxon>
        <taxon>Bacillati</taxon>
        <taxon>Bacillota</taxon>
        <taxon>Clostridia</taxon>
        <taxon>Eubacteriales</taxon>
        <taxon>Clostridiales Family XVII. Incertae Sedis</taxon>
        <taxon>Sulfobacillus</taxon>
    </lineage>
</organism>
<proteinExistence type="predicted"/>
<comment type="caution">
    <text evidence="1">The sequence shown here is derived from an EMBL/GenBank/DDBJ whole genome shotgun (WGS) entry which is preliminary data.</text>
</comment>